<name>A0A1Y6M0H3_ZYMTR</name>
<reference evidence="2 3" key="1">
    <citation type="submission" date="2016-10" db="EMBL/GenBank/DDBJ databases">
        <authorList>
            <person name="Varghese N."/>
        </authorList>
    </citation>
    <scope>NUCLEOTIDE SEQUENCE [LARGE SCALE GENOMIC DNA]</scope>
</reference>
<proteinExistence type="predicted"/>
<dbReference type="Proteomes" id="UP000215453">
    <property type="component" value="Chromosome 15"/>
</dbReference>
<sequence>MPPTKASTAASKKAGAASSHNPSHLGMFPQAFKSPRTWHLFDTIQERLPLPGEPPDVPKLQPLSIPIKTMVDQVETKDNGS</sequence>
<organism evidence="2 3">
    <name type="scientific">Zymoseptoria tritici ST99CH_1A5</name>
    <dbReference type="NCBI Taxonomy" id="1276529"/>
    <lineage>
        <taxon>Eukaryota</taxon>
        <taxon>Fungi</taxon>
        <taxon>Dikarya</taxon>
        <taxon>Ascomycota</taxon>
        <taxon>Pezizomycotina</taxon>
        <taxon>Dothideomycetes</taxon>
        <taxon>Dothideomycetidae</taxon>
        <taxon>Mycosphaerellales</taxon>
        <taxon>Mycosphaerellaceae</taxon>
        <taxon>Zymoseptoria</taxon>
    </lineage>
</organism>
<dbReference type="EMBL" id="LT882690">
    <property type="protein sequence ID" value="SMY30154.1"/>
    <property type="molecule type" value="Genomic_DNA"/>
</dbReference>
<dbReference type="AlphaFoldDB" id="A0A1Y6M0H3"/>
<accession>A0A1Y6M0H3</accession>
<evidence type="ECO:0000313" key="3">
    <source>
        <dbReference type="Proteomes" id="UP000215453"/>
    </source>
</evidence>
<feature type="region of interest" description="Disordered" evidence="1">
    <location>
        <begin position="1"/>
        <end position="30"/>
    </location>
</feature>
<evidence type="ECO:0000256" key="1">
    <source>
        <dbReference type="SAM" id="MobiDB-lite"/>
    </source>
</evidence>
<feature type="compositionally biased region" description="Low complexity" evidence="1">
    <location>
        <begin position="1"/>
        <end position="19"/>
    </location>
</feature>
<evidence type="ECO:0000313" key="2">
    <source>
        <dbReference type="EMBL" id="SMY30154.1"/>
    </source>
</evidence>
<gene>
    <name evidence="2" type="ORF">ZT1A5_G11604</name>
</gene>
<protein>
    <submittedName>
        <fullName evidence="2">Uncharacterized protein</fullName>
    </submittedName>
</protein>